<proteinExistence type="predicted"/>
<name>A0A1Q9DG11_SYMMI</name>
<gene>
    <name evidence="1" type="ORF">AK812_SmicGene23918</name>
</gene>
<dbReference type="PANTHER" id="PTHR19446">
    <property type="entry name" value="REVERSE TRANSCRIPTASES"/>
    <property type="match status" value="1"/>
</dbReference>
<dbReference type="EMBL" id="LSRX01000557">
    <property type="protein sequence ID" value="OLP94089.1"/>
    <property type="molecule type" value="Genomic_DNA"/>
</dbReference>
<dbReference type="OrthoDB" id="10056483at2759"/>
<sequence length="860" mass="93274">MAAVWGMGPPLLQLGLFIVPAGIVLDGLLPLSRAYRGLSSLLIRLPASRRSFHSELVALQSAGLWAAALVDHWALYTGNQPRKITIAVDNSAALQIAAGHANPLDSGIFVNTIVDALAGAATLLHNLRPTGLGYGLYRRNLREVLGKISPTKCLIIGVDANADFHASDDQGILIGTLLASGEPARNDHMLLETRLGLARLPLGHNSVMQPQLLSMGYSSGRMSEVAALARHVDLLARRAHTCAKGDKVYHFTLLLSKAADEWHSAGKPTEAIIHLRWASRRSAERRAVHAAGGYDIDSALEEQFRAQEGAQRVTEAQVQDAAHKWWRNHHLPCLAAMPTLSDAEFAVRRQAGRKAPGPDSIPNEVWKLFPTYSGMWFWRLCTCIALVCKEPLEFKRALVCALYKKGPAALPENYRSIALLNGMAKVWHGHVRRTLGQSVLSRYGPLQLGGRAGVPVSFAVAAFRAAVDLCRAEGRCYAALFVDIQAAYYEASRDLIFRGDEKGETPEEPHLRHLAPLVQSLLKEGALELLGSRPGDGLADVLFGALFAIALRHINAVCRDEGWGHLSAGGHVGRTTEALQLGWADDLAVLTDYASPADLQQIFPRVATVVLSTLRHLRFRVNLGAGKTEALLAITGTGAVAVRGSLLSGPSTLALPTGDQLRLTPEYRYLGVVQTVRDNGRRDNELNAQRAQAAWAHARSMLTSPALPWPLKQAWVAGRVLPAAYATLATCLAVSGRATAPLLGFFERAARVLVGSWQYGHVLTRPALLVLLGLCAPEHAVLIARARLVTQLISKAPPLVWELFDAAWNRGTEWCQLLTDACRQAMALLPVCAQPDSRELFAATAVYDVYQWPVTDPPEG</sequence>
<evidence type="ECO:0000313" key="1">
    <source>
        <dbReference type="EMBL" id="OLP94089.1"/>
    </source>
</evidence>
<accession>A0A1Q9DG11</accession>
<evidence type="ECO:0000313" key="2">
    <source>
        <dbReference type="Proteomes" id="UP000186817"/>
    </source>
</evidence>
<dbReference type="AlphaFoldDB" id="A0A1Q9DG11"/>
<reference evidence="1 2" key="1">
    <citation type="submission" date="2016-02" db="EMBL/GenBank/DDBJ databases">
        <title>Genome analysis of coral dinoflagellate symbionts highlights evolutionary adaptations to a symbiotic lifestyle.</title>
        <authorList>
            <person name="Aranda M."/>
            <person name="Li Y."/>
            <person name="Liew Y.J."/>
            <person name="Baumgarten S."/>
            <person name="Simakov O."/>
            <person name="Wilson M."/>
            <person name="Piel J."/>
            <person name="Ashoor H."/>
            <person name="Bougouffa S."/>
            <person name="Bajic V.B."/>
            <person name="Ryu T."/>
            <person name="Ravasi T."/>
            <person name="Bayer T."/>
            <person name="Micklem G."/>
            <person name="Kim H."/>
            <person name="Bhak J."/>
            <person name="Lajeunesse T.C."/>
            <person name="Voolstra C.R."/>
        </authorList>
    </citation>
    <scope>NUCLEOTIDE SEQUENCE [LARGE SCALE GENOMIC DNA]</scope>
    <source>
        <strain evidence="1 2">CCMP2467</strain>
    </source>
</reference>
<comment type="caution">
    <text evidence="1">The sequence shown here is derived from an EMBL/GenBank/DDBJ whole genome shotgun (WGS) entry which is preliminary data.</text>
</comment>
<dbReference type="Proteomes" id="UP000186817">
    <property type="component" value="Unassembled WGS sequence"/>
</dbReference>
<evidence type="ECO:0008006" key="3">
    <source>
        <dbReference type="Google" id="ProtNLM"/>
    </source>
</evidence>
<keyword evidence="2" id="KW-1185">Reference proteome</keyword>
<protein>
    <recommendedName>
        <fullName evidence="3">Reverse transcriptase domain-containing protein</fullName>
    </recommendedName>
</protein>
<organism evidence="1 2">
    <name type="scientific">Symbiodinium microadriaticum</name>
    <name type="common">Dinoflagellate</name>
    <name type="synonym">Zooxanthella microadriatica</name>
    <dbReference type="NCBI Taxonomy" id="2951"/>
    <lineage>
        <taxon>Eukaryota</taxon>
        <taxon>Sar</taxon>
        <taxon>Alveolata</taxon>
        <taxon>Dinophyceae</taxon>
        <taxon>Suessiales</taxon>
        <taxon>Symbiodiniaceae</taxon>
        <taxon>Symbiodinium</taxon>
    </lineage>
</organism>